<evidence type="ECO:0000313" key="2">
    <source>
        <dbReference type="EMBL" id="KAJ8778824.1"/>
    </source>
</evidence>
<dbReference type="Proteomes" id="UP001159641">
    <property type="component" value="Unassembled WGS sequence"/>
</dbReference>
<evidence type="ECO:0000313" key="3">
    <source>
        <dbReference type="Proteomes" id="UP001159641"/>
    </source>
</evidence>
<dbReference type="EMBL" id="JAIQCJ010002233">
    <property type="protein sequence ID" value="KAJ8778824.1"/>
    <property type="molecule type" value="Genomic_DNA"/>
</dbReference>
<sequence length="130" mass="12814">MVPRLPDLAPSPKQAAAAGGGGTSPGAGLWRGVSEACPGWGLALPAVAASLRRTGAVLGPRCYTSCRAAGEALTSVSGPVASGGLAKGRAGRRSVGEAAYPAHPVRRSWAPGGPRAREAAGRPDEGPGPR</sequence>
<proteinExistence type="predicted"/>
<feature type="region of interest" description="Disordered" evidence="1">
    <location>
        <begin position="77"/>
        <end position="130"/>
    </location>
</feature>
<gene>
    <name evidence="2" type="ORF">J1605_013058</name>
</gene>
<feature type="compositionally biased region" description="Basic and acidic residues" evidence="1">
    <location>
        <begin position="115"/>
        <end position="130"/>
    </location>
</feature>
<name>A0AB34GH97_ESCRO</name>
<evidence type="ECO:0000256" key="1">
    <source>
        <dbReference type="SAM" id="MobiDB-lite"/>
    </source>
</evidence>
<protein>
    <submittedName>
        <fullName evidence="2">Uncharacterized protein</fullName>
    </submittedName>
</protein>
<comment type="caution">
    <text evidence="2">The sequence shown here is derived from an EMBL/GenBank/DDBJ whole genome shotgun (WGS) entry which is preliminary data.</text>
</comment>
<reference evidence="2 3" key="1">
    <citation type="submission" date="2022-11" db="EMBL/GenBank/DDBJ databases">
        <title>Whole genome sequence of Eschrichtius robustus ER-17-0199.</title>
        <authorList>
            <person name="Bruniche-Olsen A."/>
            <person name="Black A.N."/>
            <person name="Fields C.J."/>
            <person name="Walden K."/>
            <person name="Dewoody J.A."/>
        </authorList>
    </citation>
    <scope>NUCLEOTIDE SEQUENCE [LARGE SCALE GENOMIC DNA]</scope>
    <source>
        <strain evidence="2">ER-17-0199</strain>
        <tissue evidence="2">Blubber</tissue>
    </source>
</reference>
<dbReference type="AlphaFoldDB" id="A0AB34GH97"/>
<organism evidence="2 3">
    <name type="scientific">Eschrichtius robustus</name>
    <name type="common">California gray whale</name>
    <name type="synonym">Eschrichtius gibbosus</name>
    <dbReference type="NCBI Taxonomy" id="9764"/>
    <lineage>
        <taxon>Eukaryota</taxon>
        <taxon>Metazoa</taxon>
        <taxon>Chordata</taxon>
        <taxon>Craniata</taxon>
        <taxon>Vertebrata</taxon>
        <taxon>Euteleostomi</taxon>
        <taxon>Mammalia</taxon>
        <taxon>Eutheria</taxon>
        <taxon>Laurasiatheria</taxon>
        <taxon>Artiodactyla</taxon>
        <taxon>Whippomorpha</taxon>
        <taxon>Cetacea</taxon>
        <taxon>Mysticeti</taxon>
        <taxon>Eschrichtiidae</taxon>
        <taxon>Eschrichtius</taxon>
    </lineage>
</organism>
<accession>A0AB34GH97</accession>
<keyword evidence="3" id="KW-1185">Reference proteome</keyword>
<feature type="region of interest" description="Disordered" evidence="1">
    <location>
        <begin position="1"/>
        <end position="30"/>
    </location>
</feature>